<sequence>MQGTSLNNQALQLDREGDLEGALRLHLQALDVKERGYGPDHTATAITRNALGELYMRMGKLDEAEENLKIAIRIRDNRRAAFDAAVSRENLAQLYEMKGNLREAKDIRLSGGNQLCCSNYTCTGQLFPLPKLSQCAGCKSAFYCSKACQVKDWKLRHKRYCKAQ</sequence>
<dbReference type="OrthoDB" id="5231159at2759"/>
<protein>
    <recommendedName>
        <fullName evidence="8">MYND-type domain-containing protein</fullName>
    </recommendedName>
</protein>
<dbReference type="PANTHER" id="PTHR45641">
    <property type="entry name" value="TETRATRICOPEPTIDE REPEAT PROTEIN (AFU_ORTHOLOGUE AFUA_6G03870)"/>
    <property type="match status" value="1"/>
</dbReference>
<keyword evidence="10" id="KW-1185">Reference proteome</keyword>
<dbReference type="SUPFAM" id="SSF48452">
    <property type="entry name" value="TPR-like"/>
    <property type="match status" value="1"/>
</dbReference>
<evidence type="ECO:0000313" key="9">
    <source>
        <dbReference type="EMBL" id="KDQ63533.1"/>
    </source>
</evidence>
<organism evidence="9 10">
    <name type="scientific">Jaapia argillacea MUCL 33604</name>
    <dbReference type="NCBI Taxonomy" id="933084"/>
    <lineage>
        <taxon>Eukaryota</taxon>
        <taxon>Fungi</taxon>
        <taxon>Dikarya</taxon>
        <taxon>Basidiomycota</taxon>
        <taxon>Agaricomycotina</taxon>
        <taxon>Agaricomycetes</taxon>
        <taxon>Agaricomycetidae</taxon>
        <taxon>Jaapiales</taxon>
        <taxon>Jaapiaceae</taxon>
        <taxon>Jaapia</taxon>
    </lineage>
</organism>
<evidence type="ECO:0000256" key="5">
    <source>
        <dbReference type="ARBA" id="ARBA00022833"/>
    </source>
</evidence>
<gene>
    <name evidence="9" type="ORF">JAAARDRAFT_75870</name>
</gene>
<dbReference type="Pfam" id="PF13424">
    <property type="entry name" value="TPR_12"/>
    <property type="match status" value="1"/>
</dbReference>
<evidence type="ECO:0000256" key="1">
    <source>
        <dbReference type="ARBA" id="ARBA00022723"/>
    </source>
</evidence>
<reference evidence="10" key="1">
    <citation type="journal article" date="2014" name="Proc. Natl. Acad. Sci. U.S.A.">
        <title>Extensive sampling of basidiomycete genomes demonstrates inadequacy of the white-rot/brown-rot paradigm for wood decay fungi.</title>
        <authorList>
            <person name="Riley R."/>
            <person name="Salamov A.A."/>
            <person name="Brown D.W."/>
            <person name="Nagy L.G."/>
            <person name="Floudas D."/>
            <person name="Held B.W."/>
            <person name="Levasseur A."/>
            <person name="Lombard V."/>
            <person name="Morin E."/>
            <person name="Otillar R."/>
            <person name="Lindquist E.A."/>
            <person name="Sun H."/>
            <person name="LaButti K.M."/>
            <person name="Schmutz J."/>
            <person name="Jabbour D."/>
            <person name="Luo H."/>
            <person name="Baker S.E."/>
            <person name="Pisabarro A.G."/>
            <person name="Walton J.D."/>
            <person name="Blanchette R.A."/>
            <person name="Henrissat B."/>
            <person name="Martin F."/>
            <person name="Cullen D."/>
            <person name="Hibbett D.S."/>
            <person name="Grigoriev I.V."/>
        </authorList>
    </citation>
    <scope>NUCLEOTIDE SEQUENCE [LARGE SCALE GENOMIC DNA]</scope>
    <source>
        <strain evidence="10">MUCL 33604</strain>
    </source>
</reference>
<evidence type="ECO:0000256" key="6">
    <source>
        <dbReference type="PROSITE-ProRule" id="PRU00134"/>
    </source>
</evidence>
<dbReference type="PANTHER" id="PTHR45641:SF19">
    <property type="entry name" value="NEPHROCYSTIN-3"/>
    <property type="match status" value="1"/>
</dbReference>
<dbReference type="InParanoid" id="A0A067Q910"/>
<evidence type="ECO:0000256" key="3">
    <source>
        <dbReference type="ARBA" id="ARBA00022771"/>
    </source>
</evidence>
<dbReference type="PROSITE" id="PS50865">
    <property type="entry name" value="ZF_MYND_2"/>
    <property type="match status" value="1"/>
</dbReference>
<feature type="repeat" description="TPR" evidence="7">
    <location>
        <begin position="45"/>
        <end position="78"/>
    </location>
</feature>
<accession>A0A067Q910</accession>
<evidence type="ECO:0000259" key="8">
    <source>
        <dbReference type="PROSITE" id="PS50865"/>
    </source>
</evidence>
<dbReference type="SUPFAM" id="SSF144232">
    <property type="entry name" value="HIT/MYND zinc finger-like"/>
    <property type="match status" value="1"/>
</dbReference>
<dbReference type="EMBL" id="KL197710">
    <property type="protein sequence ID" value="KDQ63533.1"/>
    <property type="molecule type" value="Genomic_DNA"/>
</dbReference>
<keyword evidence="1" id="KW-0479">Metal-binding</keyword>
<feature type="domain" description="MYND-type" evidence="8">
    <location>
        <begin position="119"/>
        <end position="161"/>
    </location>
</feature>
<dbReference type="Gene3D" id="6.10.140.2220">
    <property type="match status" value="1"/>
</dbReference>
<dbReference type="PROSITE" id="PS50005">
    <property type="entry name" value="TPR"/>
    <property type="match status" value="1"/>
</dbReference>
<name>A0A067Q910_9AGAM</name>
<keyword evidence="5" id="KW-0862">Zinc</keyword>
<evidence type="ECO:0000256" key="4">
    <source>
        <dbReference type="ARBA" id="ARBA00022803"/>
    </source>
</evidence>
<dbReference type="Pfam" id="PF01753">
    <property type="entry name" value="zf-MYND"/>
    <property type="match status" value="1"/>
</dbReference>
<dbReference type="SMART" id="SM00028">
    <property type="entry name" value="TPR"/>
    <property type="match status" value="2"/>
</dbReference>
<dbReference type="STRING" id="933084.A0A067Q910"/>
<proteinExistence type="predicted"/>
<dbReference type="GO" id="GO:0008270">
    <property type="term" value="F:zinc ion binding"/>
    <property type="evidence" value="ECO:0007669"/>
    <property type="project" value="UniProtKB-KW"/>
</dbReference>
<dbReference type="InterPro" id="IPR019734">
    <property type="entry name" value="TPR_rpt"/>
</dbReference>
<dbReference type="Proteomes" id="UP000027265">
    <property type="component" value="Unassembled WGS sequence"/>
</dbReference>
<dbReference type="AlphaFoldDB" id="A0A067Q910"/>
<evidence type="ECO:0000313" key="10">
    <source>
        <dbReference type="Proteomes" id="UP000027265"/>
    </source>
</evidence>
<dbReference type="InterPro" id="IPR002893">
    <property type="entry name" value="Znf_MYND"/>
</dbReference>
<keyword evidence="3 6" id="KW-0863">Zinc-finger</keyword>
<evidence type="ECO:0000256" key="7">
    <source>
        <dbReference type="PROSITE-ProRule" id="PRU00339"/>
    </source>
</evidence>
<keyword evidence="4 7" id="KW-0802">TPR repeat</keyword>
<dbReference type="HOGENOM" id="CLU_120095_0_0_1"/>
<dbReference type="InterPro" id="IPR011990">
    <property type="entry name" value="TPR-like_helical_dom_sf"/>
</dbReference>
<evidence type="ECO:0000256" key="2">
    <source>
        <dbReference type="ARBA" id="ARBA00022737"/>
    </source>
</evidence>
<keyword evidence="2" id="KW-0677">Repeat</keyword>
<dbReference type="Gene3D" id="1.25.40.10">
    <property type="entry name" value="Tetratricopeptide repeat domain"/>
    <property type="match status" value="1"/>
</dbReference>